<feature type="region of interest" description="Disordered" evidence="7">
    <location>
        <begin position="55"/>
        <end position="96"/>
    </location>
</feature>
<comment type="similarity">
    <text evidence="2">Belongs to the bZIP family.</text>
</comment>
<dbReference type="PROSITE" id="PS00036">
    <property type="entry name" value="BZIP_BASIC"/>
    <property type="match status" value="1"/>
</dbReference>
<evidence type="ECO:0000256" key="5">
    <source>
        <dbReference type="ARBA" id="ARBA00023163"/>
    </source>
</evidence>
<accession>A0ABR2TD80</accession>
<evidence type="ECO:0000256" key="7">
    <source>
        <dbReference type="SAM" id="MobiDB-lite"/>
    </source>
</evidence>
<protein>
    <recommendedName>
        <fullName evidence="8">BZIP domain-containing protein</fullName>
    </recommendedName>
</protein>
<keyword evidence="5" id="KW-0804">Transcription</keyword>
<dbReference type="PROSITE" id="PS50217">
    <property type="entry name" value="BZIP"/>
    <property type="match status" value="1"/>
</dbReference>
<dbReference type="SUPFAM" id="SSF57959">
    <property type="entry name" value="Leucine zipper domain"/>
    <property type="match status" value="1"/>
</dbReference>
<sequence>MNTVFSVDDFSDCFWASPASDAADGMSRSHSEWALEMFLEEFSGADENVIGLSSAVPQPSASKAEEGDGGADMVEIKRPNNQNQNPPPSDLSPTVPIDSDEFRAILKSKLELECAAVALSRALAVKAEDSSVQAENHALQSGSKVQGSSMVQGQGEADVTPCGILAESTAHKKSGVQARQATSGSSREDSDSDELEGDTETTDNMDPADAKRARRMRSNRESARRSRRRKQAQMNELEGQVGQLRVEHSTLLKRLTDMNHKYDEAAVDNRIMKADIETLRAKVKMAEDTVKRVTGINPGLLSRPNIPRVGMPFLSSPLEASTIAPLPMQSNANQFFHPVPSIVAPMHHHGVDNGFVNNTLVPSDMNSHTKVGVKNAIETSTLQSRPSLEGIQDQIGPGVDARGPMPGWESGHASHRNHRQS</sequence>
<evidence type="ECO:0000256" key="4">
    <source>
        <dbReference type="ARBA" id="ARBA00023125"/>
    </source>
</evidence>
<reference evidence="9 10" key="1">
    <citation type="journal article" date="2024" name="G3 (Bethesda)">
        <title>Genome assembly of Hibiscus sabdariffa L. provides insights into metabolisms of medicinal natural products.</title>
        <authorList>
            <person name="Kim T."/>
        </authorList>
    </citation>
    <scope>NUCLEOTIDE SEQUENCE [LARGE SCALE GENOMIC DNA]</scope>
    <source>
        <strain evidence="9">TK-2024</strain>
        <tissue evidence="9">Old leaves</tissue>
    </source>
</reference>
<dbReference type="Gene3D" id="1.20.5.170">
    <property type="match status" value="1"/>
</dbReference>
<feature type="compositionally biased region" description="Acidic residues" evidence="7">
    <location>
        <begin position="190"/>
        <end position="203"/>
    </location>
</feature>
<dbReference type="PANTHER" id="PTHR46408:SF5">
    <property type="entry name" value="BASIC LEUCINE ZIPPER 10"/>
    <property type="match status" value="1"/>
</dbReference>
<evidence type="ECO:0000256" key="6">
    <source>
        <dbReference type="ARBA" id="ARBA00023242"/>
    </source>
</evidence>
<name>A0ABR2TD80_9ROSI</name>
<keyword evidence="3" id="KW-0805">Transcription regulation</keyword>
<feature type="domain" description="BZIP" evidence="8">
    <location>
        <begin position="209"/>
        <end position="264"/>
    </location>
</feature>
<evidence type="ECO:0000256" key="3">
    <source>
        <dbReference type="ARBA" id="ARBA00023015"/>
    </source>
</evidence>
<organism evidence="9 10">
    <name type="scientific">Hibiscus sabdariffa</name>
    <name type="common">roselle</name>
    <dbReference type="NCBI Taxonomy" id="183260"/>
    <lineage>
        <taxon>Eukaryota</taxon>
        <taxon>Viridiplantae</taxon>
        <taxon>Streptophyta</taxon>
        <taxon>Embryophyta</taxon>
        <taxon>Tracheophyta</taxon>
        <taxon>Spermatophyta</taxon>
        <taxon>Magnoliopsida</taxon>
        <taxon>eudicotyledons</taxon>
        <taxon>Gunneridae</taxon>
        <taxon>Pentapetalae</taxon>
        <taxon>rosids</taxon>
        <taxon>malvids</taxon>
        <taxon>Malvales</taxon>
        <taxon>Malvaceae</taxon>
        <taxon>Malvoideae</taxon>
        <taxon>Hibiscus</taxon>
    </lineage>
</organism>
<dbReference type="Proteomes" id="UP001396334">
    <property type="component" value="Unassembled WGS sequence"/>
</dbReference>
<comment type="caution">
    <text evidence="9">The sequence shown here is derived from an EMBL/GenBank/DDBJ whole genome shotgun (WGS) entry which is preliminary data.</text>
</comment>
<comment type="subcellular location">
    <subcellularLocation>
        <location evidence="1">Nucleus</location>
    </subcellularLocation>
</comment>
<evidence type="ECO:0000256" key="2">
    <source>
        <dbReference type="ARBA" id="ARBA00007163"/>
    </source>
</evidence>
<dbReference type="InterPro" id="IPR004827">
    <property type="entry name" value="bZIP"/>
</dbReference>
<proteinExistence type="inferred from homology"/>
<dbReference type="EMBL" id="JBBPBN010000006">
    <property type="protein sequence ID" value="KAK9035441.1"/>
    <property type="molecule type" value="Genomic_DNA"/>
</dbReference>
<feature type="region of interest" description="Disordered" evidence="7">
    <location>
        <begin position="168"/>
        <end position="241"/>
    </location>
</feature>
<evidence type="ECO:0000313" key="9">
    <source>
        <dbReference type="EMBL" id="KAK9035441.1"/>
    </source>
</evidence>
<dbReference type="InterPro" id="IPR046347">
    <property type="entry name" value="bZIP_sf"/>
</dbReference>
<keyword evidence="6" id="KW-0539">Nucleus</keyword>
<dbReference type="Pfam" id="PF12498">
    <property type="entry name" value="bZIP_C"/>
    <property type="match status" value="1"/>
</dbReference>
<evidence type="ECO:0000313" key="10">
    <source>
        <dbReference type="Proteomes" id="UP001396334"/>
    </source>
</evidence>
<dbReference type="PANTHER" id="PTHR46408">
    <property type="entry name" value="BASIC LEUCINE ZIPPER 63"/>
    <property type="match status" value="1"/>
</dbReference>
<keyword evidence="10" id="KW-1185">Reference proteome</keyword>
<evidence type="ECO:0000256" key="1">
    <source>
        <dbReference type="ARBA" id="ARBA00004123"/>
    </source>
</evidence>
<dbReference type="Pfam" id="PF00170">
    <property type="entry name" value="bZIP_1"/>
    <property type="match status" value="1"/>
</dbReference>
<dbReference type="InterPro" id="IPR020983">
    <property type="entry name" value="Basic_leucine-zipper_C"/>
</dbReference>
<keyword evidence="4" id="KW-0238">DNA-binding</keyword>
<gene>
    <name evidence="9" type="ORF">V6N11_077481</name>
</gene>
<feature type="region of interest" description="Disordered" evidence="7">
    <location>
        <begin position="398"/>
        <end position="421"/>
    </location>
</feature>
<dbReference type="SMART" id="SM00338">
    <property type="entry name" value="BRLZ"/>
    <property type="match status" value="1"/>
</dbReference>
<evidence type="ECO:0000259" key="8">
    <source>
        <dbReference type="PROSITE" id="PS50217"/>
    </source>
</evidence>